<dbReference type="Proteomes" id="UP001334084">
    <property type="component" value="Chromosome 1"/>
</dbReference>
<proteinExistence type="predicted"/>
<keyword evidence="1" id="KW-0732">Signal</keyword>
<dbReference type="GeneID" id="90540007"/>
<keyword evidence="3" id="KW-1185">Reference proteome</keyword>
<sequence>MIWIPPIVFMLIAKSMAKPPIKGKIETDEDCKKQLSMYNYTFTKDYYETEKFKIITKVVFKALLDEIKFPLDEQYHYFSRDKDVKYKIIRHDLKYINYMYYIMYPAESSSDLDDDSQEYHVEFYKAQAIKDLVIGMAFFTKKLLHTLVCINYRDKEMYVNIIRYFFDKFVKIKQNEEEKILSFEKFNFDINNFFNDLNKNVNMGVPEDINTQEYDKLSAPIKNNIMLEDKGTTSSANESNKIHDNRNESVQVDNVTIQYNSGNDIEELFVDGRENSSNIEKENNAIIQSNMSISTELKTLKSHYNNSIHTQDNYVNLQENNANDVNENPIDDREIESTILPANENIYMQSNHINIIQDNNIISQINTSSFTPDNTTMLEELTLFMQDNSFITIHDSVSNLGFPTYNSPNYLSSVCILPILFHNTLGLN</sequence>
<feature type="signal peptide" evidence="1">
    <location>
        <begin position="1"/>
        <end position="17"/>
    </location>
</feature>
<reference evidence="2" key="1">
    <citation type="journal article" date="2024" name="BMC Genomics">
        <title>Functional annotation of a divergent genome using sequence and structure-based similarity.</title>
        <authorList>
            <person name="Svedberg D."/>
            <person name="Winiger R.R."/>
            <person name="Berg A."/>
            <person name="Sharma H."/>
            <person name="Tellgren-Roth C."/>
            <person name="Debrunner-Vossbrinck B.A."/>
            <person name="Vossbrinck C.R."/>
            <person name="Barandun J."/>
        </authorList>
    </citation>
    <scope>NUCLEOTIDE SEQUENCE</scope>
    <source>
        <strain evidence="2">Illinois isolate</strain>
    </source>
</reference>
<name>A0AAX4J8A2_9MICR</name>
<evidence type="ECO:0000256" key="1">
    <source>
        <dbReference type="SAM" id="SignalP"/>
    </source>
</evidence>
<organism evidence="2 3">
    <name type="scientific">Vairimorpha necatrix</name>
    <dbReference type="NCBI Taxonomy" id="6039"/>
    <lineage>
        <taxon>Eukaryota</taxon>
        <taxon>Fungi</taxon>
        <taxon>Fungi incertae sedis</taxon>
        <taxon>Microsporidia</taxon>
        <taxon>Nosematidae</taxon>
        <taxon>Vairimorpha</taxon>
    </lineage>
</organism>
<dbReference type="KEGG" id="vnx:VNE69_01142"/>
<accession>A0AAX4J8A2</accession>
<dbReference type="EMBL" id="CP142726">
    <property type="protein sequence ID" value="WUR02204.1"/>
    <property type="molecule type" value="Genomic_DNA"/>
</dbReference>
<evidence type="ECO:0000313" key="2">
    <source>
        <dbReference type="EMBL" id="WUR02204.1"/>
    </source>
</evidence>
<dbReference type="RefSeq" id="XP_065328349.1">
    <property type="nucleotide sequence ID" value="XM_065472277.1"/>
</dbReference>
<protein>
    <submittedName>
        <fullName evidence="2">SP-containing protein</fullName>
    </submittedName>
</protein>
<evidence type="ECO:0000313" key="3">
    <source>
        <dbReference type="Proteomes" id="UP001334084"/>
    </source>
</evidence>
<dbReference type="AlphaFoldDB" id="A0AAX4J8A2"/>
<feature type="chain" id="PRO_5044005211" evidence="1">
    <location>
        <begin position="18"/>
        <end position="428"/>
    </location>
</feature>
<gene>
    <name evidence="2" type="ORF">VNE69_01142</name>
</gene>